<accession>D5V5C3</accession>
<evidence type="ECO:0000256" key="1">
    <source>
        <dbReference type="SAM" id="Phobius"/>
    </source>
</evidence>
<keyword evidence="1" id="KW-1133">Transmembrane helix</keyword>
<keyword evidence="1" id="KW-0812">Transmembrane</keyword>
<dbReference type="Proteomes" id="UP000000939">
    <property type="component" value="Chromosome"/>
</dbReference>
<dbReference type="GO" id="GO:0051301">
    <property type="term" value="P:cell division"/>
    <property type="evidence" value="ECO:0007669"/>
    <property type="project" value="UniProtKB-KW"/>
</dbReference>
<evidence type="ECO:0000313" key="2">
    <source>
        <dbReference type="EMBL" id="ADG93058.1"/>
    </source>
</evidence>
<reference evidence="2 3" key="1">
    <citation type="journal article" date="2010" name="Stand. Genomic Sci.">
        <title>Complete genome sequence of Arcobacter nitrofigilis type strain (CI).</title>
        <authorList>
            <person name="Pati A."/>
            <person name="Gronow S."/>
            <person name="Lapidus A."/>
            <person name="Copeland A."/>
            <person name="Glavina Del Rio T."/>
            <person name="Nolan M."/>
            <person name="Lucas S."/>
            <person name="Tice H."/>
            <person name="Cheng J.F."/>
            <person name="Han C."/>
            <person name="Chertkov O."/>
            <person name="Bruce D."/>
            <person name="Tapia R."/>
            <person name="Goodwin L."/>
            <person name="Pitluck S."/>
            <person name="Liolios K."/>
            <person name="Ivanova N."/>
            <person name="Mavromatis K."/>
            <person name="Chen A."/>
            <person name="Palaniappan K."/>
            <person name="Land M."/>
            <person name="Hauser L."/>
            <person name="Chang Y.J."/>
            <person name="Jeffries C.D."/>
            <person name="Detter J.C."/>
            <person name="Rohde M."/>
            <person name="Goker M."/>
            <person name="Bristow J."/>
            <person name="Eisen J.A."/>
            <person name="Markowitz V."/>
            <person name="Hugenholtz P."/>
            <person name="Klenk H.P."/>
            <person name="Kyrpides N.C."/>
        </authorList>
    </citation>
    <scope>NUCLEOTIDE SEQUENCE [LARGE SCALE GENOMIC DNA]</scope>
    <source>
        <strain evidence="3">ATCC 33309 / DSM 7299 / CCUG 15893 / LMG 7604 / NCTC 12251 / CI</strain>
    </source>
</reference>
<organism evidence="2 3">
    <name type="scientific">Arcobacter nitrofigilis (strain ATCC 33309 / DSM 7299 / CCUG 15893 / LMG 7604 / NCTC 12251 / CI)</name>
    <name type="common">Campylobacter nitrofigilis</name>
    <dbReference type="NCBI Taxonomy" id="572480"/>
    <lineage>
        <taxon>Bacteria</taxon>
        <taxon>Pseudomonadati</taxon>
        <taxon>Campylobacterota</taxon>
        <taxon>Epsilonproteobacteria</taxon>
        <taxon>Campylobacterales</taxon>
        <taxon>Arcobacteraceae</taxon>
        <taxon>Arcobacter</taxon>
    </lineage>
</organism>
<dbReference type="InterPro" id="IPR004513">
    <property type="entry name" value="FtsX"/>
</dbReference>
<protein>
    <submittedName>
        <fullName evidence="2">Cell division protein FtsX</fullName>
    </submittedName>
</protein>
<dbReference type="GO" id="GO:0016020">
    <property type="term" value="C:membrane"/>
    <property type="evidence" value="ECO:0007669"/>
    <property type="project" value="InterPro"/>
</dbReference>
<feature type="transmembrane region" description="Helical" evidence="1">
    <location>
        <begin position="6"/>
        <end position="27"/>
    </location>
</feature>
<dbReference type="PANTHER" id="PTHR47755:SF1">
    <property type="entry name" value="CELL DIVISION PROTEIN FTSX"/>
    <property type="match status" value="1"/>
</dbReference>
<dbReference type="eggNOG" id="COG2177">
    <property type="taxonomic scope" value="Bacteria"/>
</dbReference>
<feature type="transmembrane region" description="Helical" evidence="1">
    <location>
        <begin position="139"/>
        <end position="165"/>
    </location>
</feature>
<dbReference type="EMBL" id="CP001999">
    <property type="protein sequence ID" value="ADG93058.1"/>
    <property type="molecule type" value="Genomic_DNA"/>
</dbReference>
<feature type="transmembrane region" description="Helical" evidence="1">
    <location>
        <begin position="201"/>
        <end position="221"/>
    </location>
</feature>
<dbReference type="GO" id="GO:0032153">
    <property type="term" value="C:cell division site"/>
    <property type="evidence" value="ECO:0007669"/>
    <property type="project" value="TreeGrafter"/>
</dbReference>
<keyword evidence="2" id="KW-0131">Cell cycle</keyword>
<keyword evidence="1" id="KW-0472">Membrane</keyword>
<dbReference type="RefSeq" id="WP_013135203.1">
    <property type="nucleotide sequence ID" value="NC_014166.1"/>
</dbReference>
<feature type="transmembrane region" description="Helical" evidence="1">
    <location>
        <begin position="248"/>
        <end position="267"/>
    </location>
</feature>
<sequence precursor="true">MKSLKHTLTFVIPLTVMLITFSIYLLTNNVVNTYKKKISSDYSIVIITHTPLIKENFDTIAGIKVDRINTLSNRSIIDNVKSTLSDSSIDLLNKRLPHFYEIHLNSFPTSTELKKIRASLLNDKNIKRIEIFSKNHNQIYLLLLMINDIIIVLFGLILVFVVIILSKQVTIWFLAHNRRIMIFQLHGASILYSASPVIKHAIYGAFLSFIISASLFVFVSYNLNMLLPAELNDILNTKIFIELEVLKLFLLSFGISIVTIFGVLFRYKIKNA</sequence>
<dbReference type="KEGG" id="ant:Arnit_1400"/>
<proteinExistence type="predicted"/>
<keyword evidence="3" id="KW-1185">Reference proteome</keyword>
<name>D5V5C3_ARCNC</name>
<dbReference type="STRING" id="572480.Arnit_1400"/>
<dbReference type="OrthoDB" id="5348519at2"/>
<dbReference type="AlphaFoldDB" id="D5V5C3"/>
<gene>
    <name evidence="2" type="ordered locus">Arnit_1400</name>
</gene>
<dbReference type="HOGENOM" id="CLU_089208_0_0_7"/>
<evidence type="ECO:0000313" key="3">
    <source>
        <dbReference type="Proteomes" id="UP000000939"/>
    </source>
</evidence>
<dbReference type="PANTHER" id="PTHR47755">
    <property type="entry name" value="CELL DIVISION PROTEIN FTSX"/>
    <property type="match status" value="1"/>
</dbReference>
<keyword evidence="2" id="KW-0132">Cell division</keyword>